<protein>
    <submittedName>
        <fullName evidence="1">Uncharacterized protein</fullName>
    </submittedName>
</protein>
<evidence type="ECO:0000313" key="1">
    <source>
        <dbReference type="EMBL" id="PIP85589.1"/>
    </source>
</evidence>
<proteinExistence type="predicted"/>
<dbReference type="AlphaFoldDB" id="A0A2H0DV29"/>
<dbReference type="EMBL" id="PCTR01000110">
    <property type="protein sequence ID" value="PIP85589.1"/>
    <property type="molecule type" value="Genomic_DNA"/>
</dbReference>
<name>A0A2H0DV29_9BACT</name>
<gene>
    <name evidence="1" type="ORF">COW83_03460</name>
</gene>
<reference evidence="1 2" key="1">
    <citation type="submission" date="2017-09" db="EMBL/GenBank/DDBJ databases">
        <title>Depth-based differentiation of microbial function through sediment-hosted aquifers and enrichment of novel symbionts in the deep terrestrial subsurface.</title>
        <authorList>
            <person name="Probst A.J."/>
            <person name="Ladd B."/>
            <person name="Jarett J.K."/>
            <person name="Geller-Mcgrath D.E."/>
            <person name="Sieber C.M."/>
            <person name="Emerson J.B."/>
            <person name="Anantharaman K."/>
            <person name="Thomas B.C."/>
            <person name="Malmstrom R."/>
            <person name="Stieglmeier M."/>
            <person name="Klingl A."/>
            <person name="Woyke T."/>
            <person name="Ryan C.M."/>
            <person name="Banfield J.F."/>
        </authorList>
    </citation>
    <scope>NUCLEOTIDE SEQUENCE [LARGE SCALE GENOMIC DNA]</scope>
    <source>
        <strain evidence="1">CG22_combo_CG10-13_8_21_14_all_43_12</strain>
    </source>
</reference>
<sequence>MKTLNQNIHPATLLPIGAITETTAGATVDTYLSDRPAYDSGLIDIAIGDLGDQTSTKVKIEESDASDFSSGVSVANGGEEITASADTGYKIQIERKKRYLRAVITITAGSAPSAEASAANQPNEAQMWDKVDSLFTVARNTFFQGNSTFLEVLESLIATLQDMKENEVRPLGGLGTPCVDSGKRSKILRMGLLIIGKRINAHMFFKRLELKEKIWCDIVAQAKVVRANYGHPLTILVR</sequence>
<comment type="caution">
    <text evidence="1">The sequence shown here is derived from an EMBL/GenBank/DDBJ whole genome shotgun (WGS) entry which is preliminary data.</text>
</comment>
<accession>A0A2H0DV29</accession>
<evidence type="ECO:0000313" key="2">
    <source>
        <dbReference type="Proteomes" id="UP000231136"/>
    </source>
</evidence>
<organism evidence="1 2">
    <name type="scientific">Candidatus Collierbacteria bacterium CG22_combo_CG10-13_8_21_14_all_43_12</name>
    <dbReference type="NCBI Taxonomy" id="1974537"/>
    <lineage>
        <taxon>Bacteria</taxon>
        <taxon>Candidatus Collieribacteriota</taxon>
    </lineage>
</organism>
<dbReference type="Proteomes" id="UP000231136">
    <property type="component" value="Unassembled WGS sequence"/>
</dbReference>